<evidence type="ECO:0000256" key="1">
    <source>
        <dbReference type="SAM" id="MobiDB-lite"/>
    </source>
</evidence>
<dbReference type="VEuPathDB" id="AmoebaDB:NfTy_015420"/>
<feature type="region of interest" description="Disordered" evidence="1">
    <location>
        <begin position="104"/>
        <end position="162"/>
    </location>
</feature>
<dbReference type="EMBL" id="VFQX01000007">
    <property type="protein sequence ID" value="KAF0982898.1"/>
    <property type="molecule type" value="Genomic_DNA"/>
</dbReference>
<protein>
    <submittedName>
        <fullName evidence="2">Uncharacterized protein</fullName>
    </submittedName>
</protein>
<evidence type="ECO:0000313" key="2">
    <source>
        <dbReference type="EMBL" id="KAF0982898.1"/>
    </source>
</evidence>
<keyword evidence="3" id="KW-1185">Reference proteome</keyword>
<reference evidence="2 3" key="1">
    <citation type="journal article" date="2019" name="Sci. Rep.">
        <title>Nanopore sequencing improves the draft genome of the human pathogenic amoeba Naegleria fowleri.</title>
        <authorList>
            <person name="Liechti N."/>
            <person name="Schurch N."/>
            <person name="Bruggmann R."/>
            <person name="Wittwer M."/>
        </authorList>
    </citation>
    <scope>NUCLEOTIDE SEQUENCE [LARGE SCALE GENOMIC DNA]</scope>
    <source>
        <strain evidence="2 3">ATCC 30894</strain>
    </source>
</reference>
<dbReference type="OrthoDB" id="10363129at2759"/>
<feature type="compositionally biased region" description="Acidic residues" evidence="1">
    <location>
        <begin position="73"/>
        <end position="83"/>
    </location>
</feature>
<evidence type="ECO:0000313" key="3">
    <source>
        <dbReference type="Proteomes" id="UP000444721"/>
    </source>
</evidence>
<dbReference type="AlphaFoldDB" id="A0A6A5CB96"/>
<dbReference type="VEuPathDB" id="AmoebaDB:NF0025320"/>
<feature type="region of interest" description="Disordered" evidence="1">
    <location>
        <begin position="47"/>
        <end position="90"/>
    </location>
</feature>
<accession>A0A6A5CB96</accession>
<dbReference type="RefSeq" id="XP_044567611.1">
    <property type="nucleotide sequence ID" value="XM_044701222.1"/>
</dbReference>
<gene>
    <name evidence="2" type="ORF">FDP41_010877</name>
</gene>
<dbReference type="Proteomes" id="UP000444721">
    <property type="component" value="Unassembled WGS sequence"/>
</dbReference>
<comment type="caution">
    <text evidence="2">The sequence shown here is derived from an EMBL/GenBank/DDBJ whole genome shotgun (WGS) entry which is preliminary data.</text>
</comment>
<feature type="compositionally biased region" description="Acidic residues" evidence="1">
    <location>
        <begin position="104"/>
        <end position="117"/>
    </location>
</feature>
<proteinExistence type="predicted"/>
<sequence>MTKVIRTTPIDRSKRTAVKGDVVGEINIIHGKRKRKLSSNFAEYVSSSEMIIKPKSPKQNKSKTKKNKKELSDSDDVDEDGTSMEENPVIYLNTGKSKFEVVDMDETKEEREEDADETTSLFSQEIVQDQSRSSKNKKKSKDQKKNKQHVKETSPKKKEKPIFVEELPPSTHSELPFDPLQYFSERIVECVKKLGGTFPATYNRNLPFVYGSQTYERFDESMRLFTCINWNNHLFKSSLSNAIFGLEFLPFILEEQDMTHYDFISDRNGKIALIGDATDTIIAADIFPTVPCRSSEKGDFLLYLIFDDNKHSPPKGIFLSTFLDSLSIDTTEYSETERDNFTQN</sequence>
<feature type="compositionally biased region" description="Basic residues" evidence="1">
    <location>
        <begin position="55"/>
        <end position="68"/>
    </location>
</feature>
<organism evidence="2 3">
    <name type="scientific">Naegleria fowleri</name>
    <name type="common">Brain eating amoeba</name>
    <dbReference type="NCBI Taxonomy" id="5763"/>
    <lineage>
        <taxon>Eukaryota</taxon>
        <taxon>Discoba</taxon>
        <taxon>Heterolobosea</taxon>
        <taxon>Tetramitia</taxon>
        <taxon>Eutetramitia</taxon>
        <taxon>Vahlkampfiidae</taxon>
        <taxon>Naegleria</taxon>
    </lineage>
</organism>
<feature type="compositionally biased region" description="Basic and acidic residues" evidence="1">
    <location>
        <begin position="143"/>
        <end position="162"/>
    </location>
</feature>
<dbReference type="OMA" id="SMEENPV"/>
<dbReference type="VEuPathDB" id="AmoebaDB:FDP41_010877"/>
<name>A0A6A5CB96_NAEFO</name>
<dbReference type="GeneID" id="68118092"/>